<dbReference type="GO" id="GO:0016878">
    <property type="term" value="F:acid-thiol ligase activity"/>
    <property type="evidence" value="ECO:0007669"/>
    <property type="project" value="UniProtKB-ARBA"/>
</dbReference>
<dbReference type="InterPro" id="IPR020845">
    <property type="entry name" value="AMP-binding_CS"/>
</dbReference>
<dbReference type="PANTHER" id="PTHR43767">
    <property type="entry name" value="LONG-CHAIN-FATTY-ACID--COA LIGASE"/>
    <property type="match status" value="1"/>
</dbReference>
<dbReference type="Gene3D" id="3.30.300.30">
    <property type="match status" value="1"/>
</dbReference>
<protein>
    <submittedName>
        <fullName evidence="4">Acyl-CoA synthetase</fullName>
    </submittedName>
</protein>
<evidence type="ECO:0000313" key="6">
    <source>
        <dbReference type="Proteomes" id="UP000193710"/>
    </source>
</evidence>
<dbReference type="EMBL" id="HG964446">
    <property type="protein sequence ID" value="CDO86319.1"/>
    <property type="molecule type" value="Genomic_DNA"/>
</dbReference>
<evidence type="ECO:0000259" key="2">
    <source>
        <dbReference type="Pfam" id="PF00501"/>
    </source>
</evidence>
<dbReference type="PROSITE" id="PS00455">
    <property type="entry name" value="AMP_BINDING"/>
    <property type="match status" value="1"/>
</dbReference>
<dbReference type="InterPro" id="IPR025110">
    <property type="entry name" value="AMP-bd_C"/>
</dbReference>
<feature type="domain" description="AMP-binding enzyme C-terminal" evidence="3">
    <location>
        <begin position="437"/>
        <end position="511"/>
    </location>
</feature>
<feature type="domain" description="AMP-dependent synthetase/ligase" evidence="2">
    <location>
        <begin position="47"/>
        <end position="388"/>
    </location>
</feature>
<dbReference type="OrthoDB" id="56621at2"/>
<dbReference type="Pfam" id="PF00501">
    <property type="entry name" value="AMP-binding"/>
    <property type="match status" value="1"/>
</dbReference>
<evidence type="ECO:0000313" key="4">
    <source>
        <dbReference type="EMBL" id="CDO86319.1"/>
    </source>
</evidence>
<dbReference type="Proteomes" id="UP000193710">
    <property type="component" value="Unassembled WGS sequence"/>
</dbReference>
<evidence type="ECO:0000313" key="5">
    <source>
        <dbReference type="EMBL" id="ORX06308.1"/>
    </source>
</evidence>
<evidence type="ECO:0000259" key="3">
    <source>
        <dbReference type="Pfam" id="PF13193"/>
    </source>
</evidence>
<dbReference type="Gene3D" id="3.40.50.12780">
    <property type="entry name" value="N-terminal domain of ligase-like"/>
    <property type="match status" value="1"/>
</dbReference>
<dbReference type="InterPro" id="IPR050237">
    <property type="entry name" value="ATP-dep_AMP-bd_enzyme"/>
</dbReference>
<dbReference type="Pfam" id="PF13193">
    <property type="entry name" value="AMP-binding_C"/>
    <property type="match status" value="1"/>
</dbReference>
<gene>
    <name evidence="4" type="primary">fadD12_2</name>
    <name evidence="5" type="ORF">AWC29_08615</name>
    <name evidence="4" type="ORF">BN973_00661</name>
</gene>
<dbReference type="PANTHER" id="PTHR43767:SF1">
    <property type="entry name" value="NONRIBOSOMAL PEPTIDE SYNTHASE PES1 (EUROFUNG)-RELATED"/>
    <property type="match status" value="1"/>
</dbReference>
<reference evidence="4" key="1">
    <citation type="journal article" date="2014" name="Genome Announc.">
        <title>Draft Genome Sequence of Mycobacterium triplex DSM 44626.</title>
        <authorList>
            <person name="Sassi M."/>
            <person name="Croce O."/>
            <person name="Robert C."/>
            <person name="Raoult D."/>
            <person name="Drancourt M."/>
        </authorList>
    </citation>
    <scope>NUCLEOTIDE SEQUENCE [LARGE SCALE GENOMIC DNA]</scope>
    <source>
        <strain evidence="4">DSM 44626</strain>
    </source>
</reference>
<evidence type="ECO:0000256" key="1">
    <source>
        <dbReference type="SAM" id="Phobius"/>
    </source>
</evidence>
<keyword evidence="1" id="KW-0812">Transmembrane</keyword>
<dbReference type="InterPro" id="IPR045851">
    <property type="entry name" value="AMP-bd_C_sf"/>
</dbReference>
<keyword evidence="1" id="KW-1133">Transmembrane helix</keyword>
<dbReference type="STRING" id="47839.BN973_00661"/>
<sequence>MTDGVVATTARALVSSRLLSVPTPIAVLRLIREVYRGGTNLCTLLAVAAARWPERTAIIDDDGALSYRELQSKTEALAHELVRDGAGPGEAVGIMCRNGRDFAASVFAAALVGADVVLVNTEFRATALATALGSHQVRNMFCDNEFAERVSDAAPAVDVIDPATVQSRPGTPRPRVFESGRLILLTSGTTGTPKGVPRLPRMSSGVGVGMTILERTGLRVGSRIAVAVPMFHGLGLGMLMLTISLGGTVLTHRRFDAEATLAQASLQRADALSVVPIMLARIMDLPKRVRMRNPLSLRVVISSGDRLDPSLASRFMDAYGEILYNGYGSTEVGIGALATPFELRHAPDTVGRPVAGCPVRIFDKTGRAVGPRVTGRIFVGGELMTKGYIGGGAKTVIDQMTSTGDMGYLDNSGRLYIVGREDDMIVSGGENVYPRALENALAGHPDVAENAVVGVPDEQFGRRLAAFVVARNQREIDVAALREYLKGKVSRFEQPRDIHVVDSIPRNPAGKVIRKELSG</sequence>
<dbReference type="RefSeq" id="WP_036465851.1">
    <property type="nucleotide sequence ID" value="NZ_HG964446.1"/>
</dbReference>
<dbReference type="eggNOG" id="COG0318">
    <property type="taxonomic scope" value="Bacteria"/>
</dbReference>
<accession>A0A024JRX5</accession>
<proteinExistence type="predicted"/>
<dbReference type="HOGENOM" id="CLU_000022_59_0_11"/>
<keyword evidence="6" id="KW-1185">Reference proteome</keyword>
<dbReference type="InterPro" id="IPR042099">
    <property type="entry name" value="ANL_N_sf"/>
</dbReference>
<dbReference type="InterPro" id="IPR000873">
    <property type="entry name" value="AMP-dep_synth/lig_dom"/>
</dbReference>
<name>A0A024JRX5_9MYCO</name>
<dbReference type="EMBL" id="LQPY01000011">
    <property type="protein sequence ID" value="ORX06308.1"/>
    <property type="molecule type" value="Genomic_DNA"/>
</dbReference>
<dbReference type="SUPFAM" id="SSF56801">
    <property type="entry name" value="Acetyl-CoA synthetase-like"/>
    <property type="match status" value="1"/>
</dbReference>
<reference evidence="5 6" key="3">
    <citation type="submission" date="2016-01" db="EMBL/GenBank/DDBJ databases">
        <title>The new phylogeny of the genus Mycobacterium.</title>
        <authorList>
            <person name="Tarcisio F."/>
            <person name="Conor M."/>
            <person name="Antonella G."/>
            <person name="Elisabetta G."/>
            <person name="Giulia F.S."/>
            <person name="Sara T."/>
            <person name="Anna F."/>
            <person name="Clotilde B."/>
            <person name="Roberto B."/>
            <person name="Veronica D.S."/>
            <person name="Fabio R."/>
            <person name="Monica P."/>
            <person name="Olivier J."/>
            <person name="Enrico T."/>
            <person name="Nicola S."/>
        </authorList>
    </citation>
    <scope>NUCLEOTIDE SEQUENCE [LARGE SCALE GENOMIC DNA]</scope>
    <source>
        <strain evidence="5 6">DSM 44626</strain>
    </source>
</reference>
<organism evidence="4">
    <name type="scientific">Mycobacterium triplex</name>
    <dbReference type="NCBI Taxonomy" id="47839"/>
    <lineage>
        <taxon>Bacteria</taxon>
        <taxon>Bacillati</taxon>
        <taxon>Actinomycetota</taxon>
        <taxon>Actinomycetes</taxon>
        <taxon>Mycobacteriales</taxon>
        <taxon>Mycobacteriaceae</taxon>
        <taxon>Mycobacterium</taxon>
        <taxon>Mycobacterium simiae complex</taxon>
    </lineage>
</organism>
<keyword evidence="1" id="KW-0472">Membrane</keyword>
<feature type="transmembrane region" description="Helical" evidence="1">
    <location>
        <begin position="224"/>
        <end position="245"/>
    </location>
</feature>
<dbReference type="Proteomes" id="UP000028880">
    <property type="component" value="Unassembled WGS sequence"/>
</dbReference>
<reference evidence="4" key="2">
    <citation type="submission" date="2014-04" db="EMBL/GenBank/DDBJ databases">
        <authorList>
            <person name="Urmite Genomes U."/>
        </authorList>
    </citation>
    <scope>NUCLEOTIDE SEQUENCE</scope>
    <source>
        <strain evidence="4">DSM 44626</strain>
    </source>
</reference>
<dbReference type="AlphaFoldDB" id="A0A024JRX5"/>